<dbReference type="SUPFAM" id="SSF56672">
    <property type="entry name" value="DNA/RNA polymerases"/>
    <property type="match status" value="1"/>
</dbReference>
<dbReference type="Pfam" id="PF07727">
    <property type="entry name" value="RVT_2"/>
    <property type="match status" value="1"/>
</dbReference>
<dbReference type="CDD" id="cd09272">
    <property type="entry name" value="RNase_HI_RT_Ty1"/>
    <property type="match status" value="1"/>
</dbReference>
<dbReference type="GeneID" id="109128370"/>
<dbReference type="PANTHER" id="PTHR11439:SF524">
    <property type="entry name" value="RNA-DIRECTED DNA POLYMERASE, PROTEIN KINASE RLK-PELLE-DLSV FAMILY"/>
    <property type="match status" value="1"/>
</dbReference>
<reference evidence="3" key="2">
    <citation type="submission" date="2025-08" db="UniProtKB">
        <authorList>
            <consortium name="RefSeq"/>
        </authorList>
    </citation>
    <scope>IDENTIFICATION</scope>
    <source>
        <tissue evidence="3">Leaf</tissue>
    </source>
</reference>
<reference evidence="2" key="1">
    <citation type="journal article" date="2014" name="Nat. Commun.">
        <title>The emerging biofuel crop Camelina sativa retains a highly undifferentiated hexaploid genome structure.</title>
        <authorList>
            <person name="Kagale S."/>
            <person name="Koh C."/>
            <person name="Nixon J."/>
            <person name="Bollina V."/>
            <person name="Clarke W.E."/>
            <person name="Tuteja R."/>
            <person name="Spillane C."/>
            <person name="Robinson S.J."/>
            <person name="Links M.G."/>
            <person name="Clarke C."/>
            <person name="Higgins E.E."/>
            <person name="Huebert T."/>
            <person name="Sharpe A.G."/>
            <person name="Parkin I.A."/>
        </authorList>
    </citation>
    <scope>NUCLEOTIDE SEQUENCE [LARGE SCALE GENOMIC DNA]</scope>
    <source>
        <strain evidence="2">cv. DH55</strain>
    </source>
</reference>
<gene>
    <name evidence="3" type="primary">LOC109128370</name>
</gene>
<dbReference type="PANTHER" id="PTHR11439">
    <property type="entry name" value="GAG-POL-RELATED RETROTRANSPOSON"/>
    <property type="match status" value="1"/>
</dbReference>
<proteinExistence type="predicted"/>
<evidence type="ECO:0000313" key="2">
    <source>
        <dbReference type="Proteomes" id="UP000694864"/>
    </source>
</evidence>
<dbReference type="InterPro" id="IPR043502">
    <property type="entry name" value="DNA/RNA_pol_sf"/>
</dbReference>
<dbReference type="Proteomes" id="UP000694864">
    <property type="component" value="Chromosome 13"/>
</dbReference>
<feature type="domain" description="Reverse transcriptase Ty1/copia-type" evidence="1">
    <location>
        <begin position="1"/>
        <end position="72"/>
    </location>
</feature>
<keyword evidence="2" id="KW-1185">Reference proteome</keyword>
<evidence type="ECO:0000259" key="1">
    <source>
        <dbReference type="Pfam" id="PF07727"/>
    </source>
</evidence>
<name>A0ABM1QTN8_CAMSA</name>
<dbReference type="RefSeq" id="XP_019090126.1">
    <property type="nucleotide sequence ID" value="XM_019234581.1"/>
</dbReference>
<sequence>MAITGNSFELLSTLLDELNKQFKMKYLGRLHYLLGIQIQYHENGMFLSQQKYAEDLIAAASMSTCAPVATPLPQQLNKVSKQHVLFENPKYFRSLAGRLQYLTLTRPHLQFSVNYVCQKMHEPSVSEFNLLKRILRYIKVTTTMGVSFSRQTDSKLRVYSDSDYSGCPSTSRSTGRFCTFLGRNMISWSSKKQQTMSKSSIEGEYRAMSEATSEITWIVNLLHDLGIQLPATPELNCDNLSAVYLTSNPSFHASTKHFATHYHYVREQVAFGNLIVNHIHAHFQLADIFTKYLPQRSFEYFRAKLVLGVPPHTNFAGECREQSTKCTKRHCFVNRLTLCQAH</sequence>
<accession>A0ABM1QTN8</accession>
<organism evidence="2 3">
    <name type="scientific">Camelina sativa</name>
    <name type="common">False flax</name>
    <name type="synonym">Myagrum sativum</name>
    <dbReference type="NCBI Taxonomy" id="90675"/>
    <lineage>
        <taxon>Eukaryota</taxon>
        <taxon>Viridiplantae</taxon>
        <taxon>Streptophyta</taxon>
        <taxon>Embryophyta</taxon>
        <taxon>Tracheophyta</taxon>
        <taxon>Spermatophyta</taxon>
        <taxon>Magnoliopsida</taxon>
        <taxon>eudicotyledons</taxon>
        <taxon>Gunneridae</taxon>
        <taxon>Pentapetalae</taxon>
        <taxon>rosids</taxon>
        <taxon>malvids</taxon>
        <taxon>Brassicales</taxon>
        <taxon>Brassicaceae</taxon>
        <taxon>Camelineae</taxon>
        <taxon>Camelina</taxon>
    </lineage>
</organism>
<evidence type="ECO:0000313" key="3">
    <source>
        <dbReference type="RefSeq" id="XP_019090126.1"/>
    </source>
</evidence>
<protein>
    <submittedName>
        <fullName evidence="3">Uncharacterized protein LOC109128370</fullName>
    </submittedName>
</protein>
<dbReference type="InterPro" id="IPR013103">
    <property type="entry name" value="RVT_2"/>
</dbReference>